<evidence type="ECO:0000313" key="4">
    <source>
        <dbReference type="EMBL" id="GGO66129.1"/>
    </source>
</evidence>
<gene>
    <name evidence="4" type="ORF">GCM10010982_09600</name>
</gene>
<evidence type="ECO:0000313" key="5">
    <source>
        <dbReference type="Proteomes" id="UP000606935"/>
    </source>
</evidence>
<dbReference type="GO" id="GO:0008168">
    <property type="term" value="F:methyltransferase activity"/>
    <property type="evidence" value="ECO:0007669"/>
    <property type="project" value="UniProtKB-KW"/>
</dbReference>
<dbReference type="AlphaFoldDB" id="A0A917YTR6"/>
<dbReference type="SUPFAM" id="SSF53335">
    <property type="entry name" value="S-adenosyl-L-methionine-dependent methyltransferases"/>
    <property type="match status" value="1"/>
</dbReference>
<keyword evidence="5" id="KW-1185">Reference proteome</keyword>
<dbReference type="EMBL" id="BMLS01000001">
    <property type="protein sequence ID" value="GGO66129.1"/>
    <property type="molecule type" value="Genomic_DNA"/>
</dbReference>
<reference evidence="4" key="1">
    <citation type="journal article" date="2014" name="Int. J. Syst. Evol. Microbiol.">
        <title>Complete genome sequence of Corynebacterium casei LMG S-19264T (=DSM 44701T), isolated from a smear-ripened cheese.</title>
        <authorList>
            <consortium name="US DOE Joint Genome Institute (JGI-PGF)"/>
            <person name="Walter F."/>
            <person name="Albersmeier A."/>
            <person name="Kalinowski J."/>
            <person name="Ruckert C."/>
        </authorList>
    </citation>
    <scope>NUCLEOTIDE SEQUENCE</scope>
    <source>
        <strain evidence="4">CGMCC 1.7086</strain>
    </source>
</reference>
<accession>A0A917YTR6</accession>
<evidence type="ECO:0000256" key="2">
    <source>
        <dbReference type="ARBA" id="ARBA00022679"/>
    </source>
</evidence>
<evidence type="ECO:0000256" key="1">
    <source>
        <dbReference type="ARBA" id="ARBA00022603"/>
    </source>
</evidence>
<evidence type="ECO:0000259" key="3">
    <source>
        <dbReference type="Pfam" id="PF13649"/>
    </source>
</evidence>
<comment type="caution">
    <text evidence="4">The sequence shown here is derived from an EMBL/GenBank/DDBJ whole genome shotgun (WGS) entry which is preliminary data.</text>
</comment>
<dbReference type="Proteomes" id="UP000606935">
    <property type="component" value="Unassembled WGS sequence"/>
</dbReference>
<sequence>MPSDYYQENATQFFQDTQAVDMRPLYERVLPMLRPGGHIVDAGCGSGRDARYFAEQGFMVSAFDASAELVALAREYTGLNVRHCRFMDFHADSPVDAVWACASLLHVPLADLSDTFIHLAAQLTENGLIYCSFKYGEGEVLRGDRRFTDLTETGLADLLQQTPVSIRECWITQDRRPGRDQEKWLNAILEQMK</sequence>
<proteinExistence type="predicted"/>
<dbReference type="CDD" id="cd02440">
    <property type="entry name" value="AdoMet_MTases"/>
    <property type="match status" value="1"/>
</dbReference>
<protein>
    <submittedName>
        <fullName evidence="4">Tellurite resistance</fullName>
    </submittedName>
</protein>
<name>A0A917YTR6_9ALTE</name>
<dbReference type="InterPro" id="IPR041698">
    <property type="entry name" value="Methyltransf_25"/>
</dbReference>
<dbReference type="InterPro" id="IPR029063">
    <property type="entry name" value="SAM-dependent_MTases_sf"/>
</dbReference>
<reference evidence="4" key="2">
    <citation type="submission" date="2020-09" db="EMBL/GenBank/DDBJ databases">
        <authorList>
            <person name="Sun Q."/>
            <person name="Zhou Y."/>
        </authorList>
    </citation>
    <scope>NUCLEOTIDE SEQUENCE</scope>
    <source>
        <strain evidence="4">CGMCC 1.7086</strain>
    </source>
</reference>
<keyword evidence="1" id="KW-0489">Methyltransferase</keyword>
<keyword evidence="2" id="KW-0808">Transferase</keyword>
<feature type="domain" description="Methyltransferase" evidence="3">
    <location>
        <begin position="39"/>
        <end position="127"/>
    </location>
</feature>
<dbReference type="Pfam" id="PF13649">
    <property type="entry name" value="Methyltransf_25"/>
    <property type="match status" value="1"/>
</dbReference>
<dbReference type="GO" id="GO:0032259">
    <property type="term" value="P:methylation"/>
    <property type="evidence" value="ECO:0007669"/>
    <property type="project" value="UniProtKB-KW"/>
</dbReference>
<dbReference type="PANTHER" id="PTHR43861">
    <property type="entry name" value="TRANS-ACONITATE 2-METHYLTRANSFERASE-RELATED"/>
    <property type="match status" value="1"/>
</dbReference>
<dbReference type="PANTHER" id="PTHR43861:SF1">
    <property type="entry name" value="TRANS-ACONITATE 2-METHYLTRANSFERASE"/>
    <property type="match status" value="1"/>
</dbReference>
<organism evidence="4 5">
    <name type="scientific">Bowmanella pacifica</name>
    <dbReference type="NCBI Taxonomy" id="502051"/>
    <lineage>
        <taxon>Bacteria</taxon>
        <taxon>Pseudomonadati</taxon>
        <taxon>Pseudomonadota</taxon>
        <taxon>Gammaproteobacteria</taxon>
        <taxon>Alteromonadales</taxon>
        <taxon>Alteromonadaceae</taxon>
        <taxon>Bowmanella</taxon>
    </lineage>
</organism>
<dbReference type="RefSeq" id="WP_188691026.1">
    <property type="nucleotide sequence ID" value="NZ_BMLS01000001.1"/>
</dbReference>
<dbReference type="Gene3D" id="3.40.50.150">
    <property type="entry name" value="Vaccinia Virus protein VP39"/>
    <property type="match status" value="1"/>
</dbReference>